<name>A0A7R8CK60_LEPSM</name>
<keyword evidence="3" id="KW-1185">Reference proteome</keyword>
<feature type="region of interest" description="Disordered" evidence="1">
    <location>
        <begin position="1"/>
        <end position="21"/>
    </location>
</feature>
<sequence length="105" mass="12388">MADEEYNPGKYSMSSSENEYNNDYKEQHYEMPQLISTNVEEDNITNSNEENLKAPDGTQWFEIPLEVSHTVGRFRTHNVLTKSPSPTCQKKCRLWNNDEYIFIIY</sequence>
<dbReference type="Proteomes" id="UP000675881">
    <property type="component" value="Chromosome 14"/>
</dbReference>
<accession>A0A7R8CK60</accession>
<dbReference type="EMBL" id="HG994593">
    <property type="protein sequence ID" value="CAF2846616.1"/>
    <property type="molecule type" value="Genomic_DNA"/>
</dbReference>
<organism evidence="2 3">
    <name type="scientific">Lepeophtheirus salmonis</name>
    <name type="common">Salmon louse</name>
    <name type="synonym">Caligus salmonis</name>
    <dbReference type="NCBI Taxonomy" id="72036"/>
    <lineage>
        <taxon>Eukaryota</taxon>
        <taxon>Metazoa</taxon>
        <taxon>Ecdysozoa</taxon>
        <taxon>Arthropoda</taxon>
        <taxon>Crustacea</taxon>
        <taxon>Multicrustacea</taxon>
        <taxon>Hexanauplia</taxon>
        <taxon>Copepoda</taxon>
        <taxon>Siphonostomatoida</taxon>
        <taxon>Caligidae</taxon>
        <taxon>Lepeophtheirus</taxon>
    </lineage>
</organism>
<protein>
    <submittedName>
        <fullName evidence="2">(salmon louse) hypothetical protein</fullName>
    </submittedName>
</protein>
<evidence type="ECO:0000256" key="1">
    <source>
        <dbReference type="SAM" id="MobiDB-lite"/>
    </source>
</evidence>
<gene>
    <name evidence="2" type="ORF">LSAA_4534</name>
</gene>
<feature type="compositionally biased region" description="Low complexity" evidence="1">
    <location>
        <begin position="11"/>
        <end position="21"/>
    </location>
</feature>
<evidence type="ECO:0000313" key="3">
    <source>
        <dbReference type="Proteomes" id="UP000675881"/>
    </source>
</evidence>
<proteinExistence type="predicted"/>
<evidence type="ECO:0000313" key="2">
    <source>
        <dbReference type="EMBL" id="CAF2846616.1"/>
    </source>
</evidence>
<dbReference type="AlphaFoldDB" id="A0A7R8CK60"/>
<reference evidence="2" key="1">
    <citation type="submission" date="2021-02" db="EMBL/GenBank/DDBJ databases">
        <authorList>
            <person name="Bekaert M."/>
        </authorList>
    </citation>
    <scope>NUCLEOTIDE SEQUENCE</scope>
    <source>
        <strain evidence="2">IoA-00</strain>
    </source>
</reference>